<name>A0A4P2QW83_SORCE</name>
<dbReference type="AlphaFoldDB" id="A0A4P2QW83"/>
<evidence type="ECO:0000313" key="1">
    <source>
        <dbReference type="EMBL" id="AUX34655.1"/>
    </source>
</evidence>
<sequence length="98" mass="10949">MRQKVQMSMIELRYQLKGDAPRDITVRLFDVRQVRDADDPAPWGINVTIVWGAEIAFDRPLAGADPLHAVELACQFASKYIRGRAEDEGGTLEPPISP</sequence>
<dbReference type="Proteomes" id="UP000295497">
    <property type="component" value="Chromosome"/>
</dbReference>
<protein>
    <submittedName>
        <fullName evidence="1">Uncharacterized protein</fullName>
    </submittedName>
</protein>
<organism evidence="1 2">
    <name type="scientific">Sorangium cellulosum</name>
    <name type="common">Polyangium cellulosum</name>
    <dbReference type="NCBI Taxonomy" id="56"/>
    <lineage>
        <taxon>Bacteria</taxon>
        <taxon>Pseudomonadati</taxon>
        <taxon>Myxococcota</taxon>
        <taxon>Polyangia</taxon>
        <taxon>Polyangiales</taxon>
        <taxon>Polyangiaceae</taxon>
        <taxon>Sorangium</taxon>
    </lineage>
</organism>
<evidence type="ECO:0000313" key="2">
    <source>
        <dbReference type="Proteomes" id="UP000295497"/>
    </source>
</evidence>
<dbReference type="EMBL" id="CP012672">
    <property type="protein sequence ID" value="AUX34655.1"/>
    <property type="molecule type" value="Genomic_DNA"/>
</dbReference>
<reference evidence="1 2" key="1">
    <citation type="submission" date="2015-09" db="EMBL/GenBank/DDBJ databases">
        <title>Sorangium comparison.</title>
        <authorList>
            <person name="Zaburannyi N."/>
            <person name="Bunk B."/>
            <person name="Overmann J."/>
            <person name="Mueller R."/>
        </authorList>
    </citation>
    <scope>NUCLEOTIDE SEQUENCE [LARGE SCALE GENOMIC DNA]</scope>
    <source>
        <strain evidence="1 2">So ce836</strain>
    </source>
</reference>
<accession>A0A4P2QW83</accession>
<gene>
    <name evidence="1" type="ORF">SOCE836_068310</name>
</gene>
<proteinExistence type="predicted"/>